<dbReference type="SUPFAM" id="SSF55073">
    <property type="entry name" value="Nucleotide cyclase"/>
    <property type="match status" value="1"/>
</dbReference>
<evidence type="ECO:0000256" key="2">
    <source>
        <dbReference type="SAM" id="Phobius"/>
    </source>
</evidence>
<gene>
    <name evidence="4" type="ORF">M0G41_10035</name>
</gene>
<dbReference type="Gene3D" id="2.130.10.10">
    <property type="entry name" value="YVTN repeat-like/Quinoprotein amine dehydrogenase"/>
    <property type="match status" value="3"/>
</dbReference>
<dbReference type="InterPro" id="IPR015943">
    <property type="entry name" value="WD40/YVTN_repeat-like_dom_sf"/>
</dbReference>
<keyword evidence="5" id="KW-1185">Reference proteome</keyword>
<keyword evidence="4" id="KW-0548">Nucleotidyltransferase</keyword>
<dbReference type="InterPro" id="IPR043128">
    <property type="entry name" value="Rev_trsase/Diguanyl_cyclase"/>
</dbReference>
<dbReference type="Gene3D" id="2.60.40.10">
    <property type="entry name" value="Immunoglobulins"/>
    <property type="match status" value="1"/>
</dbReference>
<dbReference type="GO" id="GO:0052621">
    <property type="term" value="F:diguanylate cyclase activity"/>
    <property type="evidence" value="ECO:0007669"/>
    <property type="project" value="UniProtKB-EC"/>
</dbReference>
<dbReference type="InterPro" id="IPR011123">
    <property type="entry name" value="Y_Y_Y"/>
</dbReference>
<dbReference type="InterPro" id="IPR013783">
    <property type="entry name" value="Ig-like_fold"/>
</dbReference>
<name>A0ABT0GHJ2_9GAMM</name>
<dbReference type="PANTHER" id="PTHR45138:SF24">
    <property type="entry name" value="DIGUANYLATE CYCLASE DGCC-RELATED"/>
    <property type="match status" value="1"/>
</dbReference>
<dbReference type="SUPFAM" id="SSF63829">
    <property type="entry name" value="Calcium-dependent phosphotriesterase"/>
    <property type="match status" value="2"/>
</dbReference>
<dbReference type="InterPro" id="IPR000160">
    <property type="entry name" value="GGDEF_dom"/>
</dbReference>
<dbReference type="NCBIfam" id="TIGR00254">
    <property type="entry name" value="GGDEF"/>
    <property type="match status" value="1"/>
</dbReference>
<keyword evidence="2" id="KW-0812">Transmembrane</keyword>
<protein>
    <recommendedName>
        <fullName evidence="1">diguanylate cyclase</fullName>
        <ecNumber evidence="1">2.7.7.65</ecNumber>
    </recommendedName>
</protein>
<dbReference type="InterPro" id="IPR029787">
    <property type="entry name" value="Nucleotide_cyclase"/>
</dbReference>
<dbReference type="PROSITE" id="PS50887">
    <property type="entry name" value="GGDEF"/>
    <property type="match status" value="1"/>
</dbReference>
<keyword evidence="2" id="KW-0472">Membrane</keyword>
<dbReference type="EC" id="2.7.7.65" evidence="1"/>
<evidence type="ECO:0000313" key="5">
    <source>
        <dbReference type="Proteomes" id="UP001431449"/>
    </source>
</evidence>
<sequence length="1001" mass="110649">MAALWLAGVAAALDSDKRFHDYVRDVWSIEQGLPQISARAIAQDGEGYLWIGTQAGLARFDGHRFTVYTPEAEPALPGGWVNDLLSGPDGVLWIATYKGLARRQDGRFEPIPLADDVEAQPDIADLAAEGETVLAASGNAVYAVVDARLQLRLQLSGPARSLLVEDDALWIGSLGGVYRHAAGQTEFLKLPTEAATAVAARLVRAQGRLWAGTTAGLFWLDGDLWQPYVEAPHLVAATIEALHEDRDGNLWVAELAHLTRLRDGRPVERVVDGEAGLAVRRIFEDREHNLWLGSQWNGLSRLRDGWTRRYGRREGLESPLLWSLAADGQGGLWVGSDNGLQRLVDGRFESVVPGSALPHPNAYTLLPEDGRLWIGTRAGLALWQDGQLGEPTRFVALRGAQVNGLLRDAEGLLWIATNQGLFRDDGQVLQRFDEDDGLLDARVRHLLLTRDGRLLVGSQSGPHEFRGERFVPIGLEAGLPPGLDITVQHELPDGRLVLGSLNEALHYFDGQRWHSFGAPQGVPQSAPFFVADHAGMLWVAGIRGIYRVPLADLAGFAAGQRKRVRGQMLLNERGDRRGGQKGFCCNGAGLAKGLFREGVLWAPTRDGVVALDTADVRFDREPPPAIVERWRVGGEWRAVDAMAGPLPEGQRDLSIEFTAISFLDPRSVAFRYRLIGYHEDWREPEAAELRIAAYTNLAAGDYRFEVQASTVEGRWSKPAAIEFSVPPRFTETGLFRALLGLLLALGGLGLLLLQRRRYKQRAAELERLVQARTADLAEANRQLQEASLTDPLTGLRNRRYLSQQIPKDLAFYGRELQRNPGLGQVIVFALLDIDFFKRVNDEHGHAAGDRVLEQFAGLLQNQVRTGDYVARWGGEEFMVVFRPTPAEFVPLLGERLCRGCAEREFDFGNGRSGQVTCSVGLVEYPLFTDAKTSLDWEQLVELADRALYRVKRSGRNGWGAYRPNDEASMSTIIEALRFDESAFENSDALRFVGTYGEDPLA</sequence>
<dbReference type="PANTHER" id="PTHR45138">
    <property type="entry name" value="REGULATORY COMPONENTS OF SENSORY TRANSDUCTION SYSTEM"/>
    <property type="match status" value="1"/>
</dbReference>
<dbReference type="Proteomes" id="UP001431449">
    <property type="component" value="Unassembled WGS sequence"/>
</dbReference>
<dbReference type="Pfam" id="PF00990">
    <property type="entry name" value="GGDEF"/>
    <property type="match status" value="1"/>
</dbReference>
<organism evidence="4 5">
    <name type="scientific">Pseudomarimonas salicorniae</name>
    <dbReference type="NCBI Taxonomy" id="2933270"/>
    <lineage>
        <taxon>Bacteria</taxon>
        <taxon>Pseudomonadati</taxon>
        <taxon>Pseudomonadota</taxon>
        <taxon>Gammaproteobacteria</taxon>
        <taxon>Lysobacterales</taxon>
        <taxon>Lysobacteraceae</taxon>
        <taxon>Pseudomarimonas</taxon>
    </lineage>
</organism>
<accession>A0ABT0GHJ2</accession>
<evidence type="ECO:0000259" key="3">
    <source>
        <dbReference type="PROSITE" id="PS50887"/>
    </source>
</evidence>
<keyword evidence="2" id="KW-1133">Transmembrane helix</keyword>
<feature type="domain" description="GGDEF" evidence="3">
    <location>
        <begin position="824"/>
        <end position="963"/>
    </location>
</feature>
<dbReference type="InterPro" id="IPR050469">
    <property type="entry name" value="Diguanylate_Cyclase"/>
</dbReference>
<proteinExistence type="predicted"/>
<evidence type="ECO:0000313" key="4">
    <source>
        <dbReference type="EMBL" id="MCK7594011.1"/>
    </source>
</evidence>
<dbReference type="EMBL" id="JALNMH010000007">
    <property type="protein sequence ID" value="MCK7594011.1"/>
    <property type="molecule type" value="Genomic_DNA"/>
</dbReference>
<dbReference type="InterPro" id="IPR011110">
    <property type="entry name" value="Reg_prop"/>
</dbReference>
<dbReference type="Pfam" id="PF07495">
    <property type="entry name" value="Y_Y_Y"/>
    <property type="match status" value="1"/>
</dbReference>
<reference evidence="4" key="1">
    <citation type="submission" date="2022-04" db="EMBL/GenBank/DDBJ databases">
        <title>Lysobacter sp. CAU 1642 isolated from sea sand.</title>
        <authorList>
            <person name="Kim W."/>
        </authorList>
    </citation>
    <scope>NUCLEOTIDE SEQUENCE</scope>
    <source>
        <strain evidence="4">CAU 1642</strain>
    </source>
</reference>
<evidence type="ECO:0000256" key="1">
    <source>
        <dbReference type="ARBA" id="ARBA00012528"/>
    </source>
</evidence>
<dbReference type="SMART" id="SM00267">
    <property type="entry name" value="GGDEF"/>
    <property type="match status" value="1"/>
</dbReference>
<comment type="caution">
    <text evidence="4">The sequence shown here is derived from an EMBL/GenBank/DDBJ whole genome shotgun (WGS) entry which is preliminary data.</text>
</comment>
<feature type="transmembrane region" description="Helical" evidence="2">
    <location>
        <begin position="733"/>
        <end position="753"/>
    </location>
</feature>
<dbReference type="Gene3D" id="3.30.70.270">
    <property type="match status" value="1"/>
</dbReference>
<dbReference type="RefSeq" id="WP_248208860.1">
    <property type="nucleotide sequence ID" value="NZ_JALNMH010000007.1"/>
</dbReference>
<keyword evidence="4" id="KW-0808">Transferase</keyword>
<dbReference type="Pfam" id="PF07494">
    <property type="entry name" value="Reg_prop"/>
    <property type="match status" value="1"/>
</dbReference>
<dbReference type="CDD" id="cd01949">
    <property type="entry name" value="GGDEF"/>
    <property type="match status" value="1"/>
</dbReference>